<evidence type="ECO:0000256" key="1">
    <source>
        <dbReference type="SAM" id="MobiDB-lite"/>
    </source>
</evidence>
<feature type="compositionally biased region" description="Polar residues" evidence="1">
    <location>
        <begin position="679"/>
        <end position="693"/>
    </location>
</feature>
<feature type="region of interest" description="Disordered" evidence="1">
    <location>
        <begin position="493"/>
        <end position="514"/>
    </location>
</feature>
<dbReference type="Proteomes" id="UP001165962">
    <property type="component" value="Unassembled WGS sequence"/>
</dbReference>
<dbReference type="EMBL" id="JAAOIW010000011">
    <property type="protein sequence ID" value="NHN33141.1"/>
    <property type="molecule type" value="Genomic_DNA"/>
</dbReference>
<gene>
    <name evidence="3" type="ORF">G9U52_25315</name>
</gene>
<feature type="compositionally biased region" description="Polar residues" evidence="1">
    <location>
        <begin position="497"/>
        <end position="513"/>
    </location>
</feature>
<protein>
    <recommendedName>
        <fullName evidence="5">TrbL/VirB6 plasmid conjugal transfer protein</fullName>
    </recommendedName>
</protein>
<feature type="compositionally biased region" description="Low complexity" evidence="1">
    <location>
        <begin position="716"/>
        <end position="736"/>
    </location>
</feature>
<accession>A0ABX0JBJ0</accession>
<feature type="region of interest" description="Disordered" evidence="1">
    <location>
        <begin position="367"/>
        <end position="420"/>
    </location>
</feature>
<feature type="transmembrane region" description="Helical" evidence="2">
    <location>
        <begin position="242"/>
        <end position="263"/>
    </location>
</feature>
<reference evidence="3" key="1">
    <citation type="submission" date="2020-03" db="EMBL/GenBank/DDBJ databases">
        <title>Draft sequencing of Paenibacilllus sp. S3N08.</title>
        <authorList>
            <person name="Kim D.-U."/>
        </authorList>
    </citation>
    <scope>NUCLEOTIDE SEQUENCE</scope>
    <source>
        <strain evidence="3">S3N08</strain>
    </source>
</reference>
<feature type="compositionally biased region" description="Low complexity" evidence="1">
    <location>
        <begin position="405"/>
        <end position="418"/>
    </location>
</feature>
<keyword evidence="2" id="KW-0812">Transmembrane</keyword>
<evidence type="ECO:0000313" key="3">
    <source>
        <dbReference type="EMBL" id="NHN33141.1"/>
    </source>
</evidence>
<keyword evidence="2" id="KW-1133">Transmembrane helix</keyword>
<evidence type="ECO:0000313" key="4">
    <source>
        <dbReference type="Proteomes" id="UP001165962"/>
    </source>
</evidence>
<feature type="transmembrane region" description="Helical" evidence="2">
    <location>
        <begin position="105"/>
        <end position="127"/>
    </location>
</feature>
<feature type="transmembrane region" description="Helical" evidence="2">
    <location>
        <begin position="275"/>
        <end position="296"/>
    </location>
</feature>
<feature type="transmembrane region" description="Helical" evidence="2">
    <location>
        <begin position="302"/>
        <end position="323"/>
    </location>
</feature>
<dbReference type="RefSeq" id="WP_166153454.1">
    <property type="nucleotide sequence ID" value="NZ_JAAOIW010000011.1"/>
</dbReference>
<keyword evidence="4" id="KW-1185">Reference proteome</keyword>
<feature type="region of interest" description="Disordered" evidence="1">
    <location>
        <begin position="676"/>
        <end position="736"/>
    </location>
</feature>
<organism evidence="3 4">
    <name type="scientific">Paenibacillus agricola</name>
    <dbReference type="NCBI Taxonomy" id="2716264"/>
    <lineage>
        <taxon>Bacteria</taxon>
        <taxon>Bacillati</taxon>
        <taxon>Bacillota</taxon>
        <taxon>Bacilli</taxon>
        <taxon>Bacillales</taxon>
        <taxon>Paenibacillaceae</taxon>
        <taxon>Paenibacillus</taxon>
    </lineage>
</organism>
<comment type="caution">
    <text evidence="3">The sequence shown here is derived from an EMBL/GenBank/DDBJ whole genome shotgun (WGS) entry which is preliminary data.</text>
</comment>
<keyword evidence="2" id="KW-0472">Membrane</keyword>
<name>A0ABX0JBJ0_9BACL</name>
<sequence length="736" mass="78314">MIANRKLIFVLLLIVFLGGVLIPPTTVMAGPLTGMYQHHYLETDPWYAKPILWVLDKILSVFGGIHDPGDHVFYQSCFKDEVGCENKKLGMYTEANYNHVIRRGFALFSIAMAFIVTAAVIKAGMLYSMTPLSSTLKIETTETLIKCMVGIILVGNFFTISGTLFKGNSMIVSLIYQDIKQPIDLSSYGPDLNGSMTSRIPEGDRIVLRDFATEQSGLGKLIVSFATRGVAIWWEVFYLQRFLVISLLLVLAPFWIAMMFYPMLQGITMAAFKELWSQIVAQAIHAGLFWLFFNLFDTNLGWFHVTVAMALFIPISESVRFIFGATSQTGSKLAMIGTAAGMGAFLHMGKAAQDVMGGFSTVKNSASASKGGGAESGSRGSSAGGGGQSVMSQVGGMVGMGGGSSKSPGGSNPPSSNAFASRLRTGGAILGGIGKGSMRFAGAAMGTGLGPAGQFVLGEAGAAVGEAVGYRGGAGIAAAGQGMQSWMRNTKEHFGESSDQNNSESGESSQRYQNADPVTKAFVKSAPVVTSAVSSAFKGMKGGVAEKNDPALRRAGAERAYGAIGEIVGGRGGYEIGEGFAQKLHAGKPLSAGSFQPNQKIYTVETQDGSFLASEEKGQYIRMSNIGKGNSSLNKGQVVVKPYTAHKEHGQPFSIKPMMQASDTRPGTLEEVPPMTFDSEGQSMVHQGKTVNPNDYLEKGRSANSVDLRRRNINISSLSNPSMHSHSKSTSPRQTT</sequence>
<evidence type="ECO:0008006" key="5">
    <source>
        <dbReference type="Google" id="ProtNLM"/>
    </source>
</evidence>
<proteinExistence type="predicted"/>
<evidence type="ECO:0000256" key="2">
    <source>
        <dbReference type="SAM" id="Phobius"/>
    </source>
</evidence>